<organism evidence="1 3">
    <name type="scientific">Ardenticatena maritima</name>
    <dbReference type="NCBI Taxonomy" id="872965"/>
    <lineage>
        <taxon>Bacteria</taxon>
        <taxon>Bacillati</taxon>
        <taxon>Chloroflexota</taxon>
        <taxon>Ardenticatenia</taxon>
        <taxon>Ardenticatenales</taxon>
        <taxon>Ardenticatenaceae</taxon>
        <taxon>Ardenticatena</taxon>
    </lineage>
</organism>
<protein>
    <submittedName>
        <fullName evidence="1">Uncharacterized protein</fullName>
    </submittedName>
</protein>
<dbReference type="RefSeq" id="WP_054492235.1">
    <property type="nucleotide sequence ID" value="NZ_BBZA01000042.1"/>
</dbReference>
<dbReference type="EMBL" id="BBZA01000042">
    <property type="protein sequence ID" value="GAP62297.1"/>
    <property type="molecule type" value="Genomic_DNA"/>
</dbReference>
<evidence type="ECO:0000313" key="2">
    <source>
        <dbReference type="EMBL" id="KPL87790.1"/>
    </source>
</evidence>
<evidence type="ECO:0000313" key="1">
    <source>
        <dbReference type="EMBL" id="GAP62297.1"/>
    </source>
</evidence>
<name>A0A0M9UBZ8_9CHLR</name>
<comment type="caution">
    <text evidence="1">The sequence shown here is derived from an EMBL/GenBank/DDBJ whole genome shotgun (WGS) entry which is preliminary data.</text>
</comment>
<accession>A0A0M9UBZ8</accession>
<dbReference type="Proteomes" id="UP000037784">
    <property type="component" value="Unassembled WGS sequence"/>
</dbReference>
<gene>
    <name evidence="1" type="ORF">ARMA_0720</name>
    <name evidence="2" type="ORF">SE16_09495</name>
</gene>
<dbReference type="Proteomes" id="UP000050502">
    <property type="component" value="Unassembled WGS sequence"/>
</dbReference>
<reference evidence="1 3" key="1">
    <citation type="journal article" date="2015" name="Genome Announc.">
        <title>Draft Genome Sequence of a Heterotrophic Facultative Anaerobic Thermophilic Bacterium, Ardenticatena maritima Strain 110ST.</title>
        <authorList>
            <person name="Kawaichi S."/>
            <person name="Yoshida T."/>
            <person name="Sako Y."/>
            <person name="Nakamura R."/>
        </authorList>
    </citation>
    <scope>NUCLEOTIDE SEQUENCE [LARGE SCALE GENOMIC DNA]</scope>
    <source>
        <strain evidence="1 3">110S</strain>
    </source>
</reference>
<dbReference type="Gene3D" id="2.20.28.160">
    <property type="match status" value="1"/>
</dbReference>
<keyword evidence="3" id="KW-1185">Reference proteome</keyword>
<dbReference type="InParanoid" id="A0A0M9UBZ8"/>
<evidence type="ECO:0000313" key="4">
    <source>
        <dbReference type="Proteomes" id="UP000050502"/>
    </source>
</evidence>
<dbReference type="EMBL" id="LGKN01000005">
    <property type="protein sequence ID" value="KPL87790.1"/>
    <property type="molecule type" value="Genomic_DNA"/>
</dbReference>
<reference evidence="3" key="3">
    <citation type="submission" date="2015-08" db="EMBL/GenBank/DDBJ databases">
        <title>Draft Genome Sequence of a Heterotrophic Facultative Anaerobic Bacterium Ardenticatena maritima Strain 110S.</title>
        <authorList>
            <person name="Kawaichi S."/>
            <person name="Yoshida T."/>
            <person name="Sako Y."/>
            <person name="Nakamura R."/>
        </authorList>
    </citation>
    <scope>NUCLEOTIDE SEQUENCE [LARGE SCALE GENOMIC DNA]</scope>
    <source>
        <strain evidence="3">110S</strain>
    </source>
</reference>
<reference evidence="2 4" key="2">
    <citation type="submission" date="2015-07" db="EMBL/GenBank/DDBJ databases">
        <title>Whole genome sequence of Ardenticatena maritima DSM 23922.</title>
        <authorList>
            <person name="Hemp J."/>
            <person name="Ward L.M."/>
            <person name="Pace L.A."/>
            <person name="Fischer W.W."/>
        </authorList>
    </citation>
    <scope>NUCLEOTIDE SEQUENCE [LARGE SCALE GENOMIC DNA]</scope>
    <source>
        <strain evidence="2 4">110S</strain>
    </source>
</reference>
<sequence length="70" mass="7572">MSERETARCPLCGARLVVADTFAVGDVLACRGCRGMLVLSDTTPPALDVAWVEWLSSRALLPPQRPRSSD</sequence>
<evidence type="ECO:0000313" key="3">
    <source>
        <dbReference type="Proteomes" id="UP000037784"/>
    </source>
</evidence>
<proteinExistence type="predicted"/>
<dbReference type="STRING" id="872965.SE16_09495"/>
<dbReference type="AlphaFoldDB" id="A0A0M9UBZ8"/>